<dbReference type="EnsemblPlants" id="AVESA.00010b.r2.4AG0597270.1">
    <property type="protein sequence ID" value="AVESA.00010b.r2.4AG0597270.1.CDS"/>
    <property type="gene ID" value="AVESA.00010b.r2.4AG0597270"/>
</dbReference>
<sequence>MASDEECYDYESDYYDEDDGNGGGEDDDDAMEADDEDAVEEEDTPAPDRPVDCWAITKESLSTAQQEDLSMVMNLLNIKQHHARALLIHHRWKTDSIYDHFDRKGRDRMLREAGVVLQVNNSCRASPSRTVNCMVCFDEFSMGVVSTMECGHCFCNNCWTEYFKTCVDSGKKQIRCMGVKCPAICEEAVVHRLLGRRYPDAARRFARFLLESYLEDNDFVKWCPSVPHCGRAIRVGASEPRYCEVECPCGLCFCFACASAAHSPCPCTMWDQWEVKCHGESETINWILANTKNCPKCYKPIVKEDGCNLVRCKCGQCLCWLCGGATGSEHTWTTIANHSCNRFVAEEKKKVDDAKRHLHRYTHYYDRFKIHGDSYKTEREKLGPAVEERARWLETLQDHALLRDGGWLKEAHGDLLRSRQVLSRSYVFAYFMFGEDYQGKVRRTERGEVAMAQVLFEDYQEQLESQVERLSKVLATEFLPDPVEEDKILGGKQDALNLAKIVRTHCGEIYKCIQDELLPLLLDNVDIANYRPRGPDKAKEFQQ</sequence>
<protein>
    <submittedName>
        <fullName evidence="1">Uncharacterized protein</fullName>
    </submittedName>
</protein>
<keyword evidence="2" id="KW-1185">Reference proteome</keyword>
<name>A0ACD5WCL4_AVESA</name>
<dbReference type="Proteomes" id="UP001732700">
    <property type="component" value="Chromosome 4A"/>
</dbReference>
<evidence type="ECO:0000313" key="1">
    <source>
        <dbReference type="EnsemblPlants" id="AVESA.00010b.r2.4AG0597270.1.CDS"/>
    </source>
</evidence>
<reference evidence="1" key="2">
    <citation type="submission" date="2025-09" db="UniProtKB">
        <authorList>
            <consortium name="EnsemblPlants"/>
        </authorList>
    </citation>
    <scope>IDENTIFICATION</scope>
</reference>
<evidence type="ECO:0000313" key="2">
    <source>
        <dbReference type="Proteomes" id="UP001732700"/>
    </source>
</evidence>
<reference evidence="1" key="1">
    <citation type="submission" date="2021-05" db="EMBL/GenBank/DDBJ databases">
        <authorList>
            <person name="Scholz U."/>
            <person name="Mascher M."/>
            <person name="Fiebig A."/>
        </authorList>
    </citation>
    <scope>NUCLEOTIDE SEQUENCE [LARGE SCALE GENOMIC DNA]</scope>
</reference>
<proteinExistence type="predicted"/>
<accession>A0ACD5WCL4</accession>
<organism evidence="1 2">
    <name type="scientific">Avena sativa</name>
    <name type="common">Oat</name>
    <dbReference type="NCBI Taxonomy" id="4498"/>
    <lineage>
        <taxon>Eukaryota</taxon>
        <taxon>Viridiplantae</taxon>
        <taxon>Streptophyta</taxon>
        <taxon>Embryophyta</taxon>
        <taxon>Tracheophyta</taxon>
        <taxon>Spermatophyta</taxon>
        <taxon>Magnoliopsida</taxon>
        <taxon>Liliopsida</taxon>
        <taxon>Poales</taxon>
        <taxon>Poaceae</taxon>
        <taxon>BOP clade</taxon>
        <taxon>Pooideae</taxon>
        <taxon>Poodae</taxon>
        <taxon>Poeae</taxon>
        <taxon>Poeae Chloroplast Group 1 (Aveneae type)</taxon>
        <taxon>Aveninae</taxon>
        <taxon>Avena</taxon>
    </lineage>
</organism>